<gene>
    <name evidence="1" type="ORF">HAX54_004082</name>
</gene>
<evidence type="ECO:0000313" key="1">
    <source>
        <dbReference type="EMBL" id="MCD7466964.1"/>
    </source>
</evidence>
<dbReference type="Proteomes" id="UP000823775">
    <property type="component" value="Unassembled WGS sequence"/>
</dbReference>
<proteinExistence type="predicted"/>
<keyword evidence="2" id="KW-1185">Reference proteome</keyword>
<evidence type="ECO:0000313" key="2">
    <source>
        <dbReference type="Proteomes" id="UP000823775"/>
    </source>
</evidence>
<comment type="caution">
    <text evidence="1">The sequence shown here is derived from an EMBL/GenBank/DDBJ whole genome shotgun (WGS) entry which is preliminary data.</text>
</comment>
<reference evidence="1 2" key="1">
    <citation type="journal article" date="2021" name="BMC Genomics">
        <title>Datura genome reveals duplications of psychoactive alkaloid biosynthetic genes and high mutation rate following tissue culture.</title>
        <authorList>
            <person name="Rajewski A."/>
            <person name="Carter-House D."/>
            <person name="Stajich J."/>
            <person name="Litt A."/>
        </authorList>
    </citation>
    <scope>NUCLEOTIDE SEQUENCE [LARGE SCALE GENOMIC DNA]</scope>
    <source>
        <strain evidence="1">AR-01</strain>
    </source>
</reference>
<organism evidence="1 2">
    <name type="scientific">Datura stramonium</name>
    <name type="common">Jimsonweed</name>
    <name type="synonym">Common thornapple</name>
    <dbReference type="NCBI Taxonomy" id="4076"/>
    <lineage>
        <taxon>Eukaryota</taxon>
        <taxon>Viridiplantae</taxon>
        <taxon>Streptophyta</taxon>
        <taxon>Embryophyta</taxon>
        <taxon>Tracheophyta</taxon>
        <taxon>Spermatophyta</taxon>
        <taxon>Magnoliopsida</taxon>
        <taxon>eudicotyledons</taxon>
        <taxon>Gunneridae</taxon>
        <taxon>Pentapetalae</taxon>
        <taxon>asterids</taxon>
        <taxon>lamiids</taxon>
        <taxon>Solanales</taxon>
        <taxon>Solanaceae</taxon>
        <taxon>Solanoideae</taxon>
        <taxon>Datureae</taxon>
        <taxon>Datura</taxon>
    </lineage>
</organism>
<protein>
    <submittedName>
        <fullName evidence="1">Uncharacterized protein</fullName>
    </submittedName>
</protein>
<dbReference type="EMBL" id="JACEIK010001184">
    <property type="protein sequence ID" value="MCD7466964.1"/>
    <property type="molecule type" value="Genomic_DNA"/>
</dbReference>
<sequence length="95" mass="10276">MGSVDRCLLADESKLTGAIGQPPAIKRRVAGFDPRTADVTRDQISGLEPPLDHTGIPSVFHRTELANIHCFATGDSPTIRDSGRRYIGGSPIWHP</sequence>
<accession>A0ABS8T6E7</accession>
<name>A0ABS8T6E7_DATST</name>